<evidence type="ECO:0000313" key="12">
    <source>
        <dbReference type="Proteomes" id="UP000214606"/>
    </source>
</evidence>
<evidence type="ECO:0000256" key="4">
    <source>
        <dbReference type="ARBA" id="ARBA00022840"/>
    </source>
</evidence>
<dbReference type="EMBL" id="CP017703">
    <property type="protein sequence ID" value="ASS90678.1"/>
    <property type="molecule type" value="Genomic_DNA"/>
</dbReference>
<dbReference type="InterPro" id="IPR039421">
    <property type="entry name" value="Type_1_exporter"/>
</dbReference>
<feature type="transmembrane region" description="Helical" evidence="8">
    <location>
        <begin position="50"/>
        <end position="70"/>
    </location>
</feature>
<dbReference type="InterPro" id="IPR036640">
    <property type="entry name" value="ABC1_TM_sf"/>
</dbReference>
<sequence length="573" mass="64689">MKDLLFITKLTLTEKKDLFLSILFGFITGIATVSLFASSGYLISKAALAPPIYTLTVFIACIKLLGFISAGSRYGERYFSHRATFNILSRLRVSFFEKLEPLVPAIFLKYRSGDLLSRIVGDVETLQNFFLRVFYPPIVSTLIFLWTIFFTSFFSFYIALVLCIGLIFTTVLIPAYFAFRQKKVERHVRQSRGNLSTEVTEFFYGFRDLKIYQQLEHKQEKLTQRSDAYLKEQEREAIHNLFSQSVNTFVSLIVSWIILLLGVYFVAGGQLDGIFLAMLVMISLTVFEHAAPMAAFPSYLEDSRQAAARLSDATHQDSSVKTSDEKEMKELPGQQAPSIVMENVTFHLFGEILKNVSITFPAGSKTAIVGPSGSGKSTLLALLLKIYKNYQGVIRINGIPIDQLDDDSLWKNANVILQDNHFFYGTVRDNLMIAKDAVLDEDLEDVLKKVKLDYLSLADPLLERGGNLSGGEKQRLAIARVLLKKAPLWILDEPTSFLDALTEQSIYHHLFEAAKNDTVILVSHRLAGLENMDQIIVMDEGAIVEAGTYKELMNKKGYFYQMKQIEQSVFTAN</sequence>
<dbReference type="AlphaFoldDB" id="A0A223E5Z0"/>
<feature type="transmembrane region" description="Helical" evidence="8">
    <location>
        <begin position="249"/>
        <end position="267"/>
    </location>
</feature>
<keyword evidence="5 8" id="KW-1133">Transmembrane helix</keyword>
<dbReference type="SUPFAM" id="SSF90123">
    <property type="entry name" value="ABC transporter transmembrane region"/>
    <property type="match status" value="1"/>
</dbReference>
<dbReference type="InterPro" id="IPR017871">
    <property type="entry name" value="ABC_transporter-like_CS"/>
</dbReference>
<gene>
    <name evidence="11" type="ORF">AP3564_11005</name>
</gene>
<protein>
    <submittedName>
        <fullName evidence="11">Thiol reductant ABC exporter subunit CydC</fullName>
    </submittedName>
</protein>
<organism evidence="11 12">
    <name type="scientific">Aeribacillus pallidus</name>
    <dbReference type="NCBI Taxonomy" id="33936"/>
    <lineage>
        <taxon>Bacteria</taxon>
        <taxon>Bacillati</taxon>
        <taxon>Bacillota</taxon>
        <taxon>Bacilli</taxon>
        <taxon>Bacillales</taxon>
        <taxon>Bacillaceae</taxon>
        <taxon>Aeribacillus</taxon>
    </lineage>
</organism>
<dbReference type="PROSITE" id="PS50929">
    <property type="entry name" value="ABC_TM1F"/>
    <property type="match status" value="1"/>
</dbReference>
<comment type="subcellular location">
    <subcellularLocation>
        <location evidence="1">Cell membrane</location>
        <topology evidence="1">Multi-pass membrane protein</topology>
    </subcellularLocation>
</comment>
<evidence type="ECO:0000256" key="2">
    <source>
        <dbReference type="ARBA" id="ARBA00022692"/>
    </source>
</evidence>
<keyword evidence="2 8" id="KW-0812">Transmembrane</keyword>
<dbReference type="PROSITE" id="PS50893">
    <property type="entry name" value="ABC_TRANSPORTER_2"/>
    <property type="match status" value="1"/>
</dbReference>
<dbReference type="GO" id="GO:0045454">
    <property type="term" value="P:cell redox homeostasis"/>
    <property type="evidence" value="ECO:0007669"/>
    <property type="project" value="InterPro"/>
</dbReference>
<evidence type="ECO:0000256" key="3">
    <source>
        <dbReference type="ARBA" id="ARBA00022741"/>
    </source>
</evidence>
<feature type="region of interest" description="Disordered" evidence="7">
    <location>
        <begin position="311"/>
        <end position="332"/>
    </location>
</feature>
<dbReference type="GO" id="GO:0005886">
    <property type="term" value="C:plasma membrane"/>
    <property type="evidence" value="ECO:0007669"/>
    <property type="project" value="UniProtKB-SubCell"/>
</dbReference>
<dbReference type="PANTHER" id="PTHR24221:SF653">
    <property type="entry name" value="TRANSPORT ATP-BINDING PROTEIN CYDC"/>
    <property type="match status" value="1"/>
</dbReference>
<dbReference type="Gene3D" id="3.40.50.300">
    <property type="entry name" value="P-loop containing nucleotide triphosphate hydrolases"/>
    <property type="match status" value="1"/>
</dbReference>
<evidence type="ECO:0000256" key="8">
    <source>
        <dbReference type="SAM" id="Phobius"/>
    </source>
</evidence>
<dbReference type="GO" id="GO:0140359">
    <property type="term" value="F:ABC-type transporter activity"/>
    <property type="evidence" value="ECO:0007669"/>
    <property type="project" value="InterPro"/>
</dbReference>
<dbReference type="SMART" id="SM00382">
    <property type="entry name" value="AAA"/>
    <property type="match status" value="1"/>
</dbReference>
<dbReference type="CDD" id="cd03228">
    <property type="entry name" value="ABCC_MRP_Like"/>
    <property type="match status" value="1"/>
</dbReference>
<evidence type="ECO:0000256" key="5">
    <source>
        <dbReference type="ARBA" id="ARBA00022989"/>
    </source>
</evidence>
<dbReference type="InterPro" id="IPR011527">
    <property type="entry name" value="ABC1_TM_dom"/>
</dbReference>
<dbReference type="Proteomes" id="UP000214606">
    <property type="component" value="Chromosome"/>
</dbReference>
<feature type="transmembrane region" description="Helical" evidence="8">
    <location>
        <begin position="20"/>
        <end position="44"/>
    </location>
</feature>
<evidence type="ECO:0000256" key="6">
    <source>
        <dbReference type="ARBA" id="ARBA00023136"/>
    </source>
</evidence>
<reference evidence="11 12" key="1">
    <citation type="submission" date="2016-10" db="EMBL/GenBank/DDBJ databases">
        <title>The whole genome sequencing and assembly of Aeribacillus pallidus KCTC3564 strain.</title>
        <authorList>
            <person name="Lee Y.-J."/>
            <person name="Park M.-K."/>
            <person name="Yi H."/>
            <person name="Bahn Y.-S."/>
            <person name="Kim J.F."/>
            <person name="Lee D.-W."/>
        </authorList>
    </citation>
    <scope>NUCLEOTIDE SEQUENCE [LARGE SCALE GENOMIC DNA]</scope>
    <source>
        <strain evidence="11 12">KCTC3564</strain>
    </source>
</reference>
<keyword evidence="4" id="KW-0067">ATP-binding</keyword>
<feature type="transmembrane region" description="Helical" evidence="8">
    <location>
        <begin position="129"/>
        <end position="150"/>
    </location>
</feature>
<dbReference type="NCBIfam" id="TIGR02868">
    <property type="entry name" value="CydC"/>
    <property type="match status" value="1"/>
</dbReference>
<accession>A0A223E5Z0</accession>
<name>A0A223E5Z0_9BACI</name>
<dbReference type="PANTHER" id="PTHR24221">
    <property type="entry name" value="ATP-BINDING CASSETTE SUB-FAMILY B"/>
    <property type="match status" value="1"/>
</dbReference>
<dbReference type="Gene3D" id="1.20.1560.10">
    <property type="entry name" value="ABC transporter type 1, transmembrane domain"/>
    <property type="match status" value="1"/>
</dbReference>
<dbReference type="InterPro" id="IPR014223">
    <property type="entry name" value="ABC_CydC/D"/>
</dbReference>
<dbReference type="PROSITE" id="PS00211">
    <property type="entry name" value="ABC_TRANSPORTER_1"/>
    <property type="match status" value="1"/>
</dbReference>
<evidence type="ECO:0000259" key="9">
    <source>
        <dbReference type="PROSITE" id="PS50893"/>
    </source>
</evidence>
<dbReference type="RefSeq" id="WP_094245445.1">
    <property type="nucleotide sequence ID" value="NZ_CP017703.1"/>
</dbReference>
<dbReference type="KEGG" id="apak:AP3564_11005"/>
<dbReference type="InterPro" id="IPR003439">
    <property type="entry name" value="ABC_transporter-like_ATP-bd"/>
</dbReference>
<evidence type="ECO:0000313" key="11">
    <source>
        <dbReference type="EMBL" id="ASS90678.1"/>
    </source>
</evidence>
<feature type="domain" description="ABC transporter" evidence="9">
    <location>
        <begin position="334"/>
        <end position="565"/>
    </location>
</feature>
<evidence type="ECO:0000256" key="7">
    <source>
        <dbReference type="SAM" id="MobiDB-lite"/>
    </source>
</evidence>
<dbReference type="InterPro" id="IPR027417">
    <property type="entry name" value="P-loop_NTPase"/>
</dbReference>
<dbReference type="GO" id="GO:0016887">
    <property type="term" value="F:ATP hydrolysis activity"/>
    <property type="evidence" value="ECO:0007669"/>
    <property type="project" value="InterPro"/>
</dbReference>
<dbReference type="Pfam" id="PF00664">
    <property type="entry name" value="ABC_membrane"/>
    <property type="match status" value="1"/>
</dbReference>
<feature type="transmembrane region" description="Helical" evidence="8">
    <location>
        <begin position="156"/>
        <end position="179"/>
    </location>
</feature>
<dbReference type="CDD" id="cd18585">
    <property type="entry name" value="ABC_6TM_CydC"/>
    <property type="match status" value="1"/>
</dbReference>
<proteinExistence type="predicted"/>
<dbReference type="SUPFAM" id="SSF52540">
    <property type="entry name" value="P-loop containing nucleoside triphosphate hydrolases"/>
    <property type="match status" value="1"/>
</dbReference>
<keyword evidence="6 8" id="KW-0472">Membrane</keyword>
<dbReference type="GO" id="GO:0034775">
    <property type="term" value="P:glutathione transmembrane transport"/>
    <property type="evidence" value="ECO:0007669"/>
    <property type="project" value="InterPro"/>
</dbReference>
<feature type="domain" description="ABC transmembrane type-1" evidence="10">
    <location>
        <begin position="19"/>
        <end position="288"/>
    </location>
</feature>
<dbReference type="InterPro" id="IPR003593">
    <property type="entry name" value="AAA+_ATPase"/>
</dbReference>
<dbReference type="Pfam" id="PF00005">
    <property type="entry name" value="ABC_tran"/>
    <property type="match status" value="1"/>
</dbReference>
<keyword evidence="3" id="KW-0547">Nucleotide-binding</keyword>
<dbReference type="GO" id="GO:0005524">
    <property type="term" value="F:ATP binding"/>
    <property type="evidence" value="ECO:0007669"/>
    <property type="project" value="UniProtKB-KW"/>
</dbReference>
<evidence type="ECO:0000256" key="1">
    <source>
        <dbReference type="ARBA" id="ARBA00004651"/>
    </source>
</evidence>
<evidence type="ECO:0000259" key="10">
    <source>
        <dbReference type="PROSITE" id="PS50929"/>
    </source>
</evidence>
<dbReference type="GO" id="GO:0034040">
    <property type="term" value="F:ATPase-coupled lipid transmembrane transporter activity"/>
    <property type="evidence" value="ECO:0007669"/>
    <property type="project" value="TreeGrafter"/>
</dbReference>